<dbReference type="InterPro" id="IPR036291">
    <property type="entry name" value="NAD(P)-bd_dom_sf"/>
</dbReference>
<dbReference type="PANTHER" id="PTHR45348">
    <property type="entry name" value="HYPOTHETICAL OXIDOREDUCTASE (EUROFUNG)"/>
    <property type="match status" value="1"/>
</dbReference>
<comment type="similarity">
    <text evidence="1">Belongs to the zinc-containing alcohol dehydrogenase family.</text>
</comment>
<dbReference type="PANTHER" id="PTHR45348:SF5">
    <property type="entry name" value="OXIDOREDUCTASE, PUTATIVE (AFU_ORTHOLOGUE AFUA_8G01420)-RELATED"/>
    <property type="match status" value="1"/>
</dbReference>
<evidence type="ECO:0000256" key="2">
    <source>
        <dbReference type="ARBA" id="ARBA00023002"/>
    </source>
</evidence>
<proteinExistence type="inferred from homology"/>
<sequence>MNILPRTSQSLRYHSFTTSCIPKALRIAPTASSLPKNSLCGTTSSRIHRRFHASPATATMSSPSPSPSSETSTMLEALVHHPLRVTLHNIPIPTPKADEVLTKVHVSGSNPKDWKRPAVNPEFNGTNQGDDIAGVVEKVGSAVTQFKPGDRVAAFHRMQTPGGSYAEYAISPEHTTFHIPSTLSFEEAAAIPLAAMTAAVGLFVRLGLPEPWVAAGNPERVPKGGIVIYGAAGAVGAYAVQLAKRAGIHPIIAVAGRGIPFVEGLLGDTSSNSSNIKGQGDVVVDYRKGNESVVEGIRKAVPQGEKLEYAFDAVSEKAKSSAENICKVLAPDGHLTLVLPLKDDPSIPKSVHTTLTMVGSVHGKDKDFGYAWYRLFELGLKDGWFKPHPHEVIRGGLKRVEQGLRNLKEGKASATKYVFRIAETEGLGSKL</sequence>
<reference evidence="4 5" key="1">
    <citation type="submission" date="2015-01" db="EMBL/GenBank/DDBJ databases">
        <title>The Genome Sequence of Exophiala xenobiotica CBS118157.</title>
        <authorList>
            <consortium name="The Broad Institute Genomics Platform"/>
            <person name="Cuomo C."/>
            <person name="de Hoog S."/>
            <person name="Gorbushina A."/>
            <person name="Stielow B."/>
            <person name="Teixiera M."/>
            <person name="Abouelleil A."/>
            <person name="Chapman S.B."/>
            <person name="Priest M."/>
            <person name="Young S.K."/>
            <person name="Wortman J."/>
            <person name="Nusbaum C."/>
            <person name="Birren B."/>
        </authorList>
    </citation>
    <scope>NUCLEOTIDE SEQUENCE [LARGE SCALE GENOMIC DNA]</scope>
    <source>
        <strain evidence="4 5">CBS 118157</strain>
    </source>
</reference>
<dbReference type="SMART" id="SM00829">
    <property type="entry name" value="PKS_ER"/>
    <property type="match status" value="1"/>
</dbReference>
<dbReference type="GO" id="GO:0016651">
    <property type="term" value="F:oxidoreductase activity, acting on NAD(P)H"/>
    <property type="evidence" value="ECO:0007669"/>
    <property type="project" value="InterPro"/>
</dbReference>
<protein>
    <recommendedName>
        <fullName evidence="3">Enoyl reductase (ER) domain-containing protein</fullName>
    </recommendedName>
</protein>
<dbReference type="Proteomes" id="UP000054342">
    <property type="component" value="Unassembled WGS sequence"/>
</dbReference>
<dbReference type="STRING" id="348802.A0A0D2BEQ9"/>
<dbReference type="InterPro" id="IPR047122">
    <property type="entry name" value="Trans-enoyl_RdTase-like"/>
</dbReference>
<evidence type="ECO:0000259" key="3">
    <source>
        <dbReference type="SMART" id="SM00829"/>
    </source>
</evidence>
<dbReference type="Gene3D" id="3.90.180.10">
    <property type="entry name" value="Medium-chain alcohol dehydrogenases, catalytic domain"/>
    <property type="match status" value="1"/>
</dbReference>
<evidence type="ECO:0000313" key="5">
    <source>
        <dbReference type="Proteomes" id="UP000054342"/>
    </source>
</evidence>
<organism evidence="4 5">
    <name type="scientific">Exophiala xenobiotica</name>
    <dbReference type="NCBI Taxonomy" id="348802"/>
    <lineage>
        <taxon>Eukaryota</taxon>
        <taxon>Fungi</taxon>
        <taxon>Dikarya</taxon>
        <taxon>Ascomycota</taxon>
        <taxon>Pezizomycotina</taxon>
        <taxon>Eurotiomycetes</taxon>
        <taxon>Chaetothyriomycetidae</taxon>
        <taxon>Chaetothyriales</taxon>
        <taxon>Herpotrichiellaceae</taxon>
        <taxon>Exophiala</taxon>
    </lineage>
</organism>
<dbReference type="AlphaFoldDB" id="A0A0D2BEQ9"/>
<dbReference type="Pfam" id="PF08240">
    <property type="entry name" value="ADH_N"/>
    <property type="match status" value="1"/>
</dbReference>
<dbReference type="GeneID" id="25331402"/>
<evidence type="ECO:0000256" key="1">
    <source>
        <dbReference type="ARBA" id="ARBA00008072"/>
    </source>
</evidence>
<gene>
    <name evidence="4" type="ORF">PV05_09494</name>
</gene>
<dbReference type="CDD" id="cd08249">
    <property type="entry name" value="enoyl_reductase_like"/>
    <property type="match status" value="1"/>
</dbReference>
<dbReference type="EMBL" id="KN847322">
    <property type="protein sequence ID" value="KIW50706.1"/>
    <property type="molecule type" value="Genomic_DNA"/>
</dbReference>
<evidence type="ECO:0000313" key="4">
    <source>
        <dbReference type="EMBL" id="KIW50706.1"/>
    </source>
</evidence>
<dbReference type="InterPro" id="IPR013154">
    <property type="entry name" value="ADH-like_N"/>
</dbReference>
<feature type="domain" description="Enoyl reductase (ER)" evidence="3">
    <location>
        <begin position="73"/>
        <end position="355"/>
    </location>
</feature>
<accession>A0A0D2BEQ9</accession>
<dbReference type="InterPro" id="IPR020843">
    <property type="entry name" value="ER"/>
</dbReference>
<dbReference type="HOGENOM" id="CLU_026673_16_0_1"/>
<keyword evidence="5" id="KW-1185">Reference proteome</keyword>
<dbReference type="RefSeq" id="XP_013311290.1">
    <property type="nucleotide sequence ID" value="XM_013455836.1"/>
</dbReference>
<name>A0A0D2BEQ9_9EURO</name>
<dbReference type="SUPFAM" id="SSF50129">
    <property type="entry name" value="GroES-like"/>
    <property type="match status" value="1"/>
</dbReference>
<dbReference type="InterPro" id="IPR011032">
    <property type="entry name" value="GroES-like_sf"/>
</dbReference>
<dbReference type="SUPFAM" id="SSF51735">
    <property type="entry name" value="NAD(P)-binding Rossmann-fold domains"/>
    <property type="match status" value="1"/>
</dbReference>
<keyword evidence="2" id="KW-0560">Oxidoreductase</keyword>
<dbReference type="Gene3D" id="3.40.50.720">
    <property type="entry name" value="NAD(P)-binding Rossmann-like Domain"/>
    <property type="match status" value="1"/>
</dbReference>